<comment type="caution">
    <text evidence="1">The sequence shown here is derived from an EMBL/GenBank/DDBJ whole genome shotgun (WGS) entry which is preliminary data.</text>
</comment>
<accession>M6CXP2</accession>
<gene>
    <name evidence="1" type="ORF">LEP1GSC194_1609</name>
</gene>
<reference evidence="1 2" key="1">
    <citation type="submission" date="2013-01" db="EMBL/GenBank/DDBJ databases">
        <authorList>
            <person name="Harkins D.M."/>
            <person name="Durkin A.S."/>
            <person name="Brinkac L.M."/>
            <person name="Haft D.H."/>
            <person name="Selengut J.D."/>
            <person name="Sanka R."/>
            <person name="DePew J."/>
            <person name="Purushe J."/>
            <person name="Galloway R.L."/>
            <person name="Vinetz J.M."/>
            <person name="Sutton G.G."/>
            <person name="Nierman W.C."/>
            <person name="Fouts D.E."/>
        </authorList>
    </citation>
    <scope>NUCLEOTIDE SEQUENCE [LARGE SCALE GENOMIC DNA]</scope>
    <source>
        <strain evidence="1 2">79601</strain>
    </source>
</reference>
<evidence type="ECO:0000313" key="1">
    <source>
        <dbReference type="EMBL" id="EMJ96444.1"/>
    </source>
</evidence>
<dbReference type="PATRIC" id="fig|1218565.3.peg.1179"/>
<organism evidence="1 2">
    <name type="scientific">Leptospira alstonii serovar Sichuan str. 79601</name>
    <dbReference type="NCBI Taxonomy" id="1218565"/>
    <lineage>
        <taxon>Bacteria</taxon>
        <taxon>Pseudomonadati</taxon>
        <taxon>Spirochaetota</taxon>
        <taxon>Spirochaetia</taxon>
        <taxon>Leptospirales</taxon>
        <taxon>Leptospiraceae</taxon>
        <taxon>Leptospira</taxon>
    </lineage>
</organism>
<sequence>MKDFVLMIGFGKERFELVGAAGITGNFFHSNILSGKAGILLIEILLYDSLPPETHERT</sequence>
<dbReference type="EMBL" id="ANIK01000024">
    <property type="protein sequence ID" value="EMJ96444.1"/>
    <property type="molecule type" value="Genomic_DNA"/>
</dbReference>
<dbReference type="AlphaFoldDB" id="M6CXP2"/>
<evidence type="ECO:0000313" key="2">
    <source>
        <dbReference type="Proteomes" id="UP000011988"/>
    </source>
</evidence>
<dbReference type="Proteomes" id="UP000011988">
    <property type="component" value="Unassembled WGS sequence"/>
</dbReference>
<protein>
    <submittedName>
        <fullName evidence="1">Uncharacterized protein</fullName>
    </submittedName>
</protein>
<name>M6CXP2_9LEPT</name>
<proteinExistence type="predicted"/>